<dbReference type="InterPro" id="IPR050158">
    <property type="entry name" value="Ubiquitin_ubiquitin-like"/>
</dbReference>
<reference evidence="4" key="1">
    <citation type="submission" date="2023-07" db="EMBL/GenBank/DDBJ databases">
        <title>A chromosome-level genome assembly of Lolium multiflorum.</title>
        <authorList>
            <person name="Chen Y."/>
            <person name="Copetti D."/>
            <person name="Kolliker R."/>
            <person name="Studer B."/>
        </authorList>
    </citation>
    <scope>NUCLEOTIDE SEQUENCE</scope>
    <source>
        <strain evidence="4">02402/16</strain>
        <tissue evidence="4">Leaf</tissue>
    </source>
</reference>
<dbReference type="InterPro" id="IPR019956">
    <property type="entry name" value="Ubiquitin_dom"/>
</dbReference>
<dbReference type="EMBL" id="JAUUTY010000007">
    <property type="protein sequence ID" value="KAK1604266.1"/>
    <property type="molecule type" value="Genomic_DNA"/>
</dbReference>
<evidence type="ECO:0000313" key="5">
    <source>
        <dbReference type="Proteomes" id="UP001231189"/>
    </source>
</evidence>
<dbReference type="PROSITE" id="PS50053">
    <property type="entry name" value="UBIQUITIN_2"/>
    <property type="match status" value="1"/>
</dbReference>
<evidence type="ECO:0000256" key="2">
    <source>
        <dbReference type="SAM" id="MobiDB-lite"/>
    </source>
</evidence>
<dbReference type="InterPro" id="IPR029071">
    <property type="entry name" value="Ubiquitin-like_domsf"/>
</dbReference>
<comment type="caution">
    <text evidence="4">The sequence shown here is derived from an EMBL/GenBank/DDBJ whole genome shotgun (WGS) entry which is preliminary data.</text>
</comment>
<protein>
    <recommendedName>
        <fullName evidence="3">Ubiquitin-like domain-containing protein</fullName>
    </recommendedName>
</protein>
<dbReference type="PANTHER" id="PTHR10666">
    <property type="entry name" value="UBIQUITIN"/>
    <property type="match status" value="1"/>
</dbReference>
<proteinExistence type="predicted"/>
<name>A0AAD8VGI8_LOLMU</name>
<feature type="region of interest" description="Disordered" evidence="2">
    <location>
        <begin position="161"/>
        <end position="180"/>
    </location>
</feature>
<dbReference type="GO" id="GO:0003729">
    <property type="term" value="F:mRNA binding"/>
    <property type="evidence" value="ECO:0007669"/>
    <property type="project" value="UniProtKB-ARBA"/>
</dbReference>
<evidence type="ECO:0000313" key="4">
    <source>
        <dbReference type="EMBL" id="KAK1604266.1"/>
    </source>
</evidence>
<keyword evidence="1" id="KW-1017">Isopeptide bond</keyword>
<dbReference type="InterPro" id="IPR000626">
    <property type="entry name" value="Ubiquitin-like_dom"/>
</dbReference>
<feature type="compositionally biased region" description="Low complexity" evidence="2">
    <location>
        <begin position="163"/>
        <end position="173"/>
    </location>
</feature>
<dbReference type="PRINTS" id="PR00348">
    <property type="entry name" value="UBIQUITIN"/>
</dbReference>
<dbReference type="Proteomes" id="UP001231189">
    <property type="component" value="Unassembled WGS sequence"/>
</dbReference>
<dbReference type="SUPFAM" id="SSF54236">
    <property type="entry name" value="Ubiquitin-like"/>
    <property type="match status" value="1"/>
</dbReference>
<feature type="domain" description="Ubiquitin-like" evidence="3">
    <location>
        <begin position="16"/>
        <end position="92"/>
    </location>
</feature>
<evidence type="ECO:0000256" key="1">
    <source>
        <dbReference type="ARBA" id="ARBA00022499"/>
    </source>
</evidence>
<dbReference type="Gene3D" id="3.10.20.90">
    <property type="entry name" value="Phosphatidylinositol 3-kinase Catalytic Subunit, Chain A, domain 1"/>
    <property type="match status" value="1"/>
</dbReference>
<gene>
    <name evidence="4" type="ORF">QYE76_027939</name>
</gene>
<sequence>MGNDVATTRGVGEETIRITVMTITGKVLALDVRSTDTMGHVKTMIGGKLRVPPYRQRFVFDGKVLGDDGRSLADCGVGKEAFLHLAIRRGRPVWVEVFVKVRTQRIGLWHALQPLDVCEHLRDDARDKGPCSLGSPRLFVLLNHCSLVGFGRQHILARPVGRSSATTTSTSASEMAEEPIKYEDLPAEHKKKYDDLKAIFEADLIGSFEKTLARD</sequence>
<evidence type="ECO:0000259" key="3">
    <source>
        <dbReference type="PROSITE" id="PS50053"/>
    </source>
</evidence>
<accession>A0AAD8VGI8</accession>
<organism evidence="4 5">
    <name type="scientific">Lolium multiflorum</name>
    <name type="common">Italian ryegrass</name>
    <name type="synonym">Lolium perenne subsp. multiflorum</name>
    <dbReference type="NCBI Taxonomy" id="4521"/>
    <lineage>
        <taxon>Eukaryota</taxon>
        <taxon>Viridiplantae</taxon>
        <taxon>Streptophyta</taxon>
        <taxon>Embryophyta</taxon>
        <taxon>Tracheophyta</taxon>
        <taxon>Spermatophyta</taxon>
        <taxon>Magnoliopsida</taxon>
        <taxon>Liliopsida</taxon>
        <taxon>Poales</taxon>
        <taxon>Poaceae</taxon>
        <taxon>BOP clade</taxon>
        <taxon>Pooideae</taxon>
        <taxon>Poodae</taxon>
        <taxon>Poeae</taxon>
        <taxon>Poeae Chloroplast Group 2 (Poeae type)</taxon>
        <taxon>Loliodinae</taxon>
        <taxon>Loliinae</taxon>
        <taxon>Lolium</taxon>
    </lineage>
</organism>
<dbReference type="AlphaFoldDB" id="A0AAD8VGI8"/>
<dbReference type="Pfam" id="PF00240">
    <property type="entry name" value="ubiquitin"/>
    <property type="match status" value="1"/>
</dbReference>
<keyword evidence="5" id="KW-1185">Reference proteome</keyword>
<dbReference type="SMART" id="SM00213">
    <property type="entry name" value="UBQ"/>
    <property type="match status" value="1"/>
</dbReference>